<gene>
    <name evidence="2" type="ORF">JRQ81_001291</name>
</gene>
<dbReference type="EMBL" id="JAPFRF010000001">
    <property type="protein sequence ID" value="KAJ7345341.1"/>
    <property type="molecule type" value="Genomic_DNA"/>
</dbReference>
<sequence>MDGTVFTADPGILRCRKTSKDLKGQKCHSEIAEGRQEMNGHQESGDGGPALGRKSIPLRKGPEQAFEEDSGASSFTQREKMDRSPQTFASESVQNSTPLQKPPFPNSPLLLGHDPYPPTQQFVSPHLQATSQMDHMDEVGAKEYMTWVHPKTGKVMKSRGQQTSQISELKPLLPPPSQNAQVSQDPKENEQRQLEARSAFSEGSKTGQHALQESCCRDQQQPRQQELQNGEQPETKLLSFEERHPEDNQVLGQWPKEQKLWNQSEKPTGPELAKPSRSSWGQPTKGADAEGNPALISKKTGLEMKCKSQQTSRIWEFKPLSAILHPSIPQSQESSDLKRGLESGTEGQIILPGKTKTGHPAAHESSRRISPLQEEKLPSSTHPEEPPKQLENPESLPIESINEAVVSREGMWTSLKSGLEMKCQSTQTGSMWEAKPLADILRAAGQESQQGKKVSEMGDELAQCLLDRGSKTNREMARSYTEGEPDVQQTYSLISQEEGMMFNNETHKILLSRGQQTNEALFPSPGGMARSDDEEAREGCEGQEKGELSSEGEQPNHQHSQEEKDIPGEVGTSQQLFHAKKKDLKSGDGDTENIPNGPHLSDEVLFHVESSFVIAPVDEDVPPIYEEEEGDKEGSFLNTQTGKLLESHCLQTDTLPFQNAEGEANAF</sequence>
<proteinExistence type="predicted"/>
<protein>
    <submittedName>
        <fullName evidence="2">Uncharacterized protein</fullName>
    </submittedName>
</protein>
<feature type="compositionally biased region" description="Polar residues" evidence="1">
    <location>
        <begin position="201"/>
        <end position="211"/>
    </location>
</feature>
<name>A0A9Q0Y9P0_9SAUR</name>
<evidence type="ECO:0000256" key="1">
    <source>
        <dbReference type="SAM" id="MobiDB-lite"/>
    </source>
</evidence>
<dbReference type="Proteomes" id="UP001142489">
    <property type="component" value="Unassembled WGS sequence"/>
</dbReference>
<reference evidence="2" key="1">
    <citation type="journal article" date="2023" name="DNA Res.">
        <title>Chromosome-level genome assembly of Phrynocephalus forsythii using third-generation DNA sequencing and Hi-C analysis.</title>
        <authorList>
            <person name="Qi Y."/>
            <person name="Zhao W."/>
            <person name="Zhao Y."/>
            <person name="Niu C."/>
            <person name="Cao S."/>
            <person name="Zhang Y."/>
        </authorList>
    </citation>
    <scope>NUCLEOTIDE SEQUENCE</scope>
    <source>
        <tissue evidence="2">Muscle</tissue>
    </source>
</reference>
<accession>A0A9Q0Y9P0</accession>
<feature type="region of interest" description="Disordered" evidence="1">
    <location>
        <begin position="325"/>
        <end position="398"/>
    </location>
</feature>
<feature type="compositionally biased region" description="Low complexity" evidence="1">
    <location>
        <begin position="219"/>
        <end position="232"/>
    </location>
</feature>
<feature type="region of interest" description="Disordered" evidence="1">
    <location>
        <begin position="19"/>
        <end position="137"/>
    </location>
</feature>
<keyword evidence="3" id="KW-1185">Reference proteome</keyword>
<evidence type="ECO:0000313" key="2">
    <source>
        <dbReference type="EMBL" id="KAJ7345341.1"/>
    </source>
</evidence>
<feature type="compositionally biased region" description="Basic and acidic residues" evidence="1">
    <location>
        <begin position="361"/>
        <end position="388"/>
    </location>
</feature>
<dbReference type="AlphaFoldDB" id="A0A9Q0Y9P0"/>
<feature type="compositionally biased region" description="Polar residues" evidence="1">
    <location>
        <begin position="84"/>
        <end position="99"/>
    </location>
</feature>
<feature type="compositionally biased region" description="Basic and acidic residues" evidence="1">
    <location>
        <begin position="537"/>
        <end position="567"/>
    </location>
</feature>
<feature type="compositionally biased region" description="Basic and acidic residues" evidence="1">
    <location>
        <begin position="19"/>
        <end position="44"/>
    </location>
</feature>
<feature type="region of interest" description="Disordered" evidence="1">
    <location>
        <begin position="518"/>
        <end position="600"/>
    </location>
</feature>
<organism evidence="2 3">
    <name type="scientific">Phrynocephalus forsythii</name>
    <dbReference type="NCBI Taxonomy" id="171643"/>
    <lineage>
        <taxon>Eukaryota</taxon>
        <taxon>Metazoa</taxon>
        <taxon>Chordata</taxon>
        <taxon>Craniata</taxon>
        <taxon>Vertebrata</taxon>
        <taxon>Euteleostomi</taxon>
        <taxon>Lepidosauria</taxon>
        <taxon>Squamata</taxon>
        <taxon>Bifurcata</taxon>
        <taxon>Unidentata</taxon>
        <taxon>Episquamata</taxon>
        <taxon>Toxicofera</taxon>
        <taxon>Iguania</taxon>
        <taxon>Acrodonta</taxon>
        <taxon>Agamidae</taxon>
        <taxon>Agaminae</taxon>
        <taxon>Phrynocephalus</taxon>
    </lineage>
</organism>
<feature type="compositionally biased region" description="Basic and acidic residues" evidence="1">
    <location>
        <begin position="185"/>
        <end position="195"/>
    </location>
</feature>
<comment type="caution">
    <text evidence="2">The sequence shown here is derived from an EMBL/GenBank/DDBJ whole genome shotgun (WGS) entry which is preliminary data.</text>
</comment>
<feature type="region of interest" description="Disordered" evidence="1">
    <location>
        <begin position="152"/>
        <end position="311"/>
    </location>
</feature>
<evidence type="ECO:0000313" key="3">
    <source>
        <dbReference type="Proteomes" id="UP001142489"/>
    </source>
</evidence>
<feature type="compositionally biased region" description="Polar residues" evidence="1">
    <location>
        <begin position="119"/>
        <end position="133"/>
    </location>
</feature>